<protein>
    <submittedName>
        <fullName evidence="1">Uncharacterized protein</fullName>
    </submittedName>
</protein>
<reference evidence="1" key="1">
    <citation type="submission" date="2019-08" db="EMBL/GenBank/DDBJ databases">
        <authorList>
            <person name="Kucharzyk K."/>
            <person name="Murdoch R.W."/>
            <person name="Higgins S."/>
            <person name="Loffler F."/>
        </authorList>
    </citation>
    <scope>NUCLEOTIDE SEQUENCE</scope>
</reference>
<gene>
    <name evidence="1" type="ORF">SDC9_195960</name>
</gene>
<organism evidence="1">
    <name type="scientific">bioreactor metagenome</name>
    <dbReference type="NCBI Taxonomy" id="1076179"/>
    <lineage>
        <taxon>unclassified sequences</taxon>
        <taxon>metagenomes</taxon>
        <taxon>ecological metagenomes</taxon>
    </lineage>
</organism>
<evidence type="ECO:0000313" key="1">
    <source>
        <dbReference type="EMBL" id="MPN48353.1"/>
    </source>
</evidence>
<dbReference type="AlphaFoldDB" id="A0A645IM11"/>
<comment type="caution">
    <text evidence="1">The sequence shown here is derived from an EMBL/GenBank/DDBJ whole genome shotgun (WGS) entry which is preliminary data.</text>
</comment>
<dbReference type="EMBL" id="VSSQ01110613">
    <property type="protein sequence ID" value="MPN48353.1"/>
    <property type="molecule type" value="Genomic_DNA"/>
</dbReference>
<name>A0A645IM11_9ZZZZ</name>
<proteinExistence type="predicted"/>
<sequence>MKIVSAPYTSEHGLRALKRLHKAIICNQVLPSNLHQFYKAMLHLERYVERLNPKPPTKGVTSRFKS</sequence>
<accession>A0A645IM11</accession>